<name>A0A6G4A0H1_9BACL</name>
<reference evidence="4" key="1">
    <citation type="submission" date="2020-02" db="EMBL/GenBank/DDBJ databases">
        <authorList>
            <person name="Shen X.-R."/>
            <person name="Zhang Y.-X."/>
        </authorList>
    </citation>
    <scope>NUCLEOTIDE SEQUENCE</scope>
    <source>
        <strain evidence="4">SYP-B3998</strain>
    </source>
</reference>
<evidence type="ECO:0000256" key="1">
    <source>
        <dbReference type="SAM" id="MobiDB-lite"/>
    </source>
</evidence>
<dbReference type="GO" id="GO:0004029">
    <property type="term" value="F:aldehyde dehydrogenase (NAD+) activity"/>
    <property type="evidence" value="ECO:0007669"/>
    <property type="project" value="TreeGrafter"/>
</dbReference>
<dbReference type="PANTHER" id="PTHR48079:SF6">
    <property type="entry name" value="NAD(P)-BINDING DOMAIN-CONTAINING PROTEIN-RELATED"/>
    <property type="match status" value="1"/>
</dbReference>
<protein>
    <submittedName>
        <fullName evidence="4">Alpha/beta fold hydrolase</fullName>
    </submittedName>
</protein>
<dbReference type="EMBL" id="JAAIKC010000007">
    <property type="protein sequence ID" value="NEW07963.1"/>
    <property type="molecule type" value="Genomic_DNA"/>
</dbReference>
<dbReference type="InterPro" id="IPR000073">
    <property type="entry name" value="AB_hydrolase_1"/>
</dbReference>
<dbReference type="InterPro" id="IPR036291">
    <property type="entry name" value="NAD(P)-bd_dom_sf"/>
</dbReference>
<feature type="domain" description="Thioester reductase (TE)" evidence="2">
    <location>
        <begin position="6"/>
        <end position="236"/>
    </location>
</feature>
<dbReference type="Pfam" id="PF07993">
    <property type="entry name" value="NAD_binding_4"/>
    <property type="match status" value="1"/>
</dbReference>
<dbReference type="AlphaFoldDB" id="A0A6G4A0H1"/>
<dbReference type="RefSeq" id="WP_163949911.1">
    <property type="nucleotide sequence ID" value="NZ_JAAIKC010000007.1"/>
</dbReference>
<evidence type="ECO:0000259" key="2">
    <source>
        <dbReference type="Pfam" id="PF07993"/>
    </source>
</evidence>
<dbReference type="Gene3D" id="3.40.50.1820">
    <property type="entry name" value="alpha/beta hydrolase"/>
    <property type="match status" value="1"/>
</dbReference>
<dbReference type="InterPro" id="IPR013120">
    <property type="entry name" value="FAR_NAD-bd"/>
</dbReference>
<evidence type="ECO:0000313" key="4">
    <source>
        <dbReference type="EMBL" id="NEW07963.1"/>
    </source>
</evidence>
<feature type="domain" description="AB hydrolase-1" evidence="3">
    <location>
        <begin position="389"/>
        <end position="614"/>
    </location>
</feature>
<dbReference type="GO" id="GO:0005737">
    <property type="term" value="C:cytoplasm"/>
    <property type="evidence" value="ECO:0007669"/>
    <property type="project" value="TreeGrafter"/>
</dbReference>
<dbReference type="PRINTS" id="PR00111">
    <property type="entry name" value="ABHYDROLASE"/>
</dbReference>
<feature type="region of interest" description="Disordered" evidence="1">
    <location>
        <begin position="360"/>
        <end position="382"/>
    </location>
</feature>
<dbReference type="Gene3D" id="3.40.50.720">
    <property type="entry name" value="NAD(P)-binding Rossmann-like Domain"/>
    <property type="match status" value="1"/>
</dbReference>
<gene>
    <name evidence="4" type="ORF">GK047_18345</name>
</gene>
<dbReference type="InterPro" id="IPR029058">
    <property type="entry name" value="AB_hydrolase_fold"/>
</dbReference>
<comment type="caution">
    <text evidence="4">The sequence shown here is derived from an EMBL/GenBank/DDBJ whole genome shotgun (WGS) entry which is preliminary data.</text>
</comment>
<sequence length="621" mass="68129">MAHIFITGGTGFIGMQVLQQLSRANHTITALVRSKVRWEQVCKQMAFTNEGLQSITPVIGDLSAPSFGLSSADSALVRQADVVIHAGGPMDILLGEEEARIVFLQAADEMLALADRIHADKGLKHFIHLVGFKSPFNDQNMNAPESVIARLEQEPPYERMKCLADLRIRQGAQQAGYPLSVVHPSVVIGNSENGDTPQTGGLGILVRSTARKMMGLVPGGASHWLPLVHVDHAAAFMVALVQEPHPANGTYYLMDDTKDSPSMLELVTGMAKELRVSKPLGSISLGLLSKSLGGPLGRKLGIPKESLDFIIPKDTEYPLKQARDMQLKYGLTHSVNASILPSAFADLDFRLIHSHAHRQAEGYKRGKRGPLATLEKSGQQAGETRDSPLIFVHGTLSGADWLVPLAEQFPTSTVCLVDLPGFGRSPYHHVDDVLEGHVQSLVQAIQTFDTPVTLVGHSLGGLLAAQVFQRVPEQIRRLHMLQPVLQRAPRKYRSARMTAAALRRLRAPGLQKQLLAQSCFQDISDIPPTYVTYVLEELKSPRVRRTTAGTLSALARAESFYFSQGDYLRNDKVSILWGTQDRIYQLPEQARSVNTLELSAAHHFPLSQPAMTAQLLRQQEL</sequence>
<dbReference type="PANTHER" id="PTHR48079">
    <property type="entry name" value="PROTEIN YEEZ"/>
    <property type="match status" value="1"/>
</dbReference>
<dbReference type="Pfam" id="PF12697">
    <property type="entry name" value="Abhydrolase_6"/>
    <property type="match status" value="1"/>
</dbReference>
<accession>A0A6G4A0H1</accession>
<dbReference type="GO" id="GO:0016787">
    <property type="term" value="F:hydrolase activity"/>
    <property type="evidence" value="ECO:0007669"/>
    <property type="project" value="UniProtKB-KW"/>
</dbReference>
<organism evidence="4">
    <name type="scientific">Paenibacillus sp. SYP-B3998</name>
    <dbReference type="NCBI Taxonomy" id="2678564"/>
    <lineage>
        <taxon>Bacteria</taxon>
        <taxon>Bacillati</taxon>
        <taxon>Bacillota</taxon>
        <taxon>Bacilli</taxon>
        <taxon>Bacillales</taxon>
        <taxon>Paenibacillaceae</taxon>
        <taxon>Paenibacillus</taxon>
    </lineage>
</organism>
<keyword evidence="4" id="KW-0378">Hydrolase</keyword>
<dbReference type="SUPFAM" id="SSF51735">
    <property type="entry name" value="NAD(P)-binding Rossmann-fold domains"/>
    <property type="match status" value="1"/>
</dbReference>
<dbReference type="SUPFAM" id="SSF53474">
    <property type="entry name" value="alpha/beta-Hydrolases"/>
    <property type="match status" value="1"/>
</dbReference>
<dbReference type="InterPro" id="IPR051783">
    <property type="entry name" value="NAD(P)-dependent_oxidoreduct"/>
</dbReference>
<evidence type="ECO:0000259" key="3">
    <source>
        <dbReference type="Pfam" id="PF12697"/>
    </source>
</evidence>
<proteinExistence type="predicted"/>